<organism evidence="1 2">
    <name type="scientific">Brachyspira suanatina</name>
    <dbReference type="NCBI Taxonomy" id="381802"/>
    <lineage>
        <taxon>Bacteria</taxon>
        <taxon>Pseudomonadati</taxon>
        <taxon>Spirochaetota</taxon>
        <taxon>Spirochaetia</taxon>
        <taxon>Brachyspirales</taxon>
        <taxon>Brachyspiraceae</taxon>
        <taxon>Brachyspira</taxon>
    </lineage>
</organism>
<dbReference type="Proteomes" id="UP000043763">
    <property type="component" value="Unassembled WGS sequence"/>
</dbReference>
<reference evidence="2" key="1">
    <citation type="submission" date="2015-04" db="EMBL/GenBank/DDBJ databases">
        <authorList>
            <person name="Mushtaq Mamoona"/>
        </authorList>
    </citation>
    <scope>NUCLEOTIDE SEQUENCE [LARGE SCALE GENOMIC DNA]</scope>
    <source>
        <strain evidence="2">AN4859/03</strain>
    </source>
</reference>
<evidence type="ECO:0008006" key="3">
    <source>
        <dbReference type="Google" id="ProtNLM"/>
    </source>
</evidence>
<name>A0A0G4KAA6_9SPIR</name>
<sequence length="176" mass="20470">MSKKLPLIILSSTIITVSAALIVLKRRNSKGEFYIKSYDGKFALIFNNEWKLSKVKNELNENSNLEAINNKNGVCFIMFSKSKENLNNISLEDYNTSILNSINGENIISSNKIKVNNKEMYVTEFDSYYENTLVHYLLYTLETENYYHQVMVALIKNDYKRQSKQINNILSTIREL</sequence>
<dbReference type="AlphaFoldDB" id="A0A0G4KAA6"/>
<protein>
    <recommendedName>
        <fullName evidence="3">PsbP C-terminal domain-containing protein</fullName>
    </recommendedName>
</protein>
<evidence type="ECO:0000313" key="2">
    <source>
        <dbReference type="Proteomes" id="UP000043763"/>
    </source>
</evidence>
<accession>A0A0G4KAA6</accession>
<evidence type="ECO:0000313" key="1">
    <source>
        <dbReference type="EMBL" id="CRF35302.1"/>
    </source>
</evidence>
<proteinExistence type="predicted"/>
<keyword evidence="2" id="KW-1185">Reference proteome</keyword>
<gene>
    <name evidence="1" type="ORF">BRSU_2564</name>
</gene>
<dbReference type="EMBL" id="CVLB01000003">
    <property type="protein sequence ID" value="CRF35302.1"/>
    <property type="molecule type" value="Genomic_DNA"/>
</dbReference>
<dbReference type="RefSeq" id="WP_048595955.1">
    <property type="nucleotide sequence ID" value="NZ_CVLB01000003.1"/>
</dbReference>
<dbReference type="OrthoDB" id="307763at2"/>